<organism evidence="2">
    <name type="scientific">Aliarcobacter butzleri</name>
    <dbReference type="NCBI Taxonomy" id="28197"/>
    <lineage>
        <taxon>Bacteria</taxon>
        <taxon>Pseudomonadati</taxon>
        <taxon>Campylobacterota</taxon>
        <taxon>Epsilonproteobacteria</taxon>
        <taxon>Campylobacterales</taxon>
        <taxon>Arcobacteraceae</taxon>
        <taxon>Aliarcobacter</taxon>
    </lineage>
</organism>
<dbReference type="RefSeq" id="WP_032071928.1">
    <property type="nucleotide sequence ID" value="NC_025124.1"/>
</dbReference>
<accession>W0LW98</accession>
<keyword evidence="2" id="KW-0614">Plasmid</keyword>
<reference evidence="2" key="1">
    <citation type="journal article" date="2014" name="PLoS ONE">
        <title>Presence and analysis of plasmids in human and animal associated arcobacter species.</title>
        <authorList>
            <person name="Douidah L."/>
            <person name="De Zutter L."/>
            <person name="Van Nieuwerburgh F."/>
            <person name="Deforce D."/>
            <person name="Ingmer H."/>
            <person name="Vandenberg O."/>
            <person name="Van den Abeele A.M."/>
            <person name="Houf K."/>
        </authorList>
    </citation>
    <scope>NUCLEOTIDE SEQUENCE</scope>
    <source>
        <strain evidence="2">AC1166</strain>
        <plasmid evidence="2">AB-1166-LD</plasmid>
    </source>
</reference>
<geneLocation type="plasmid" evidence="2">
    <name>AB-1166-LD</name>
</geneLocation>
<evidence type="ECO:0000313" key="2">
    <source>
        <dbReference type="EMBL" id="AHG28786.1"/>
    </source>
</evidence>
<protein>
    <submittedName>
        <fullName evidence="2">Uncharacterized protein</fullName>
    </submittedName>
</protein>
<dbReference type="EMBL" id="KF740632">
    <property type="protein sequence ID" value="AHG28786.1"/>
    <property type="molecule type" value="Genomic_DNA"/>
</dbReference>
<dbReference type="AlphaFoldDB" id="W0LW98"/>
<evidence type="ECO:0000256" key="1">
    <source>
        <dbReference type="SAM" id="Coils"/>
    </source>
</evidence>
<name>W0LW98_9BACT</name>
<feature type="coiled-coil region" evidence="1">
    <location>
        <begin position="41"/>
        <end position="68"/>
    </location>
</feature>
<sequence>MKSEDKELHIINEPNSLFKGIQKAFLNQFNVLYELAKEKAKEFYKDIIKSKDTEISELKEKVKSLNSTLFLRDKKIERLEEQNKVLSTGVLQQLSTKQQKENITTTPKAQTLEEILKSNPSNLKEAQKDLKELLAKSSTSNKIHRDR</sequence>
<keyword evidence="1" id="KW-0175">Coiled coil</keyword>
<proteinExistence type="predicted"/>